<keyword evidence="1" id="KW-0597">Phosphoprotein</keyword>
<dbReference type="STRING" id="203124.Tery_3813"/>
<organism evidence="5">
    <name type="scientific">Trichodesmium erythraeum (strain IMS101)</name>
    <dbReference type="NCBI Taxonomy" id="203124"/>
    <lineage>
        <taxon>Bacteria</taxon>
        <taxon>Bacillati</taxon>
        <taxon>Cyanobacteriota</taxon>
        <taxon>Cyanophyceae</taxon>
        <taxon>Oscillatoriophycideae</taxon>
        <taxon>Oscillatoriales</taxon>
        <taxon>Microcoleaceae</taxon>
        <taxon>Trichodesmium</taxon>
    </lineage>
</organism>
<dbReference type="OrthoDB" id="9804312at2"/>
<dbReference type="RefSeq" id="WP_011613188.1">
    <property type="nucleotide sequence ID" value="NC_008312.1"/>
</dbReference>
<evidence type="ECO:0000256" key="1">
    <source>
        <dbReference type="ARBA" id="ARBA00022553"/>
    </source>
</evidence>
<evidence type="ECO:0000256" key="2">
    <source>
        <dbReference type="ARBA" id="ARBA00022603"/>
    </source>
</evidence>
<dbReference type="PANTHER" id="PTHR32183:SF6">
    <property type="entry name" value="CYSTEINE SULFINATE DESULFINASE_CYSTEINE DESULFURASE AND RELATED ENZYMES"/>
    <property type="match status" value="1"/>
</dbReference>
<dbReference type="Pfam" id="PF05724">
    <property type="entry name" value="TPMT"/>
    <property type="match status" value="1"/>
</dbReference>
<evidence type="ECO:0000313" key="5">
    <source>
        <dbReference type="EMBL" id="ABG52858.1"/>
    </source>
</evidence>
<dbReference type="KEGG" id="ter:Tery_3813"/>
<dbReference type="Gene3D" id="3.40.50.150">
    <property type="entry name" value="Vaccinia Virus protein VP39"/>
    <property type="match status" value="1"/>
</dbReference>
<dbReference type="HOGENOM" id="CLU_105064_0_0_3"/>
<accession>Q10Y16</accession>
<evidence type="ECO:0000256" key="4">
    <source>
        <dbReference type="ARBA" id="ARBA00022691"/>
    </source>
</evidence>
<dbReference type="GO" id="GO:0032259">
    <property type="term" value="P:methylation"/>
    <property type="evidence" value="ECO:0007669"/>
    <property type="project" value="UniProtKB-KW"/>
</dbReference>
<dbReference type="InterPro" id="IPR008854">
    <property type="entry name" value="TPMT"/>
</dbReference>
<name>Q10Y16_TRIEI</name>
<keyword evidence="3 5" id="KW-0808">Transferase</keyword>
<sequence>MIEQQPEDIQEKVKKLATESQKTNPTGWFDVLYSEAEGNAGKIPWARLTTHPYLQKWLDISKLQGKGRTALVIGCGLGDDAEALAKLDFQVTAFDISTKAIAWCQERFPNSSVNYLVADLLALDAQWHRKFDLVLESRTIQALPIEMRSQVIKSIVPLVASGGTLLVITRIREYDAMLDGPPWALSEKELGEFINLGLKEVQRDVFLSEVGEKKIKQVCIEYCLKT</sequence>
<dbReference type="eggNOG" id="COG2227">
    <property type="taxonomic scope" value="Bacteria"/>
</dbReference>
<keyword evidence="2 5" id="KW-0489">Methyltransferase</keyword>
<proteinExistence type="predicted"/>
<dbReference type="InterPro" id="IPR029063">
    <property type="entry name" value="SAM-dependent_MTases_sf"/>
</dbReference>
<dbReference type="EMBL" id="CP000393">
    <property type="protein sequence ID" value="ABG52858.1"/>
    <property type="molecule type" value="Genomic_DNA"/>
</dbReference>
<gene>
    <name evidence="5" type="ordered locus">Tery_3813</name>
</gene>
<evidence type="ECO:0000256" key="3">
    <source>
        <dbReference type="ARBA" id="ARBA00022679"/>
    </source>
</evidence>
<dbReference type="GO" id="GO:0008757">
    <property type="term" value="F:S-adenosylmethionine-dependent methyltransferase activity"/>
    <property type="evidence" value="ECO:0007669"/>
    <property type="project" value="InterPro"/>
</dbReference>
<dbReference type="PANTHER" id="PTHR32183">
    <property type="match status" value="1"/>
</dbReference>
<reference evidence="5" key="1">
    <citation type="submission" date="2006-06" db="EMBL/GenBank/DDBJ databases">
        <title>Complete sequence of Trichodesmium erythraeum IMS101.</title>
        <authorList>
            <consortium name="US DOE Joint Genome Institute"/>
            <person name="Copeland A."/>
            <person name="Lucas S."/>
            <person name="Lapidus A."/>
            <person name="Barry K."/>
            <person name="Detter J.C."/>
            <person name="Glavina del Rio T."/>
            <person name="Hammon N."/>
            <person name="Israni S."/>
            <person name="Dalin E."/>
            <person name="Tice H."/>
            <person name="Pitluck S."/>
            <person name="Kiss H."/>
            <person name="Munk A.C."/>
            <person name="Brettin T."/>
            <person name="Bruce D."/>
            <person name="Han C."/>
            <person name="Tapia R."/>
            <person name="Gilna P."/>
            <person name="Schmutz J."/>
            <person name="Larimer F."/>
            <person name="Land M."/>
            <person name="Hauser L."/>
            <person name="Kyrpides N."/>
            <person name="Kim E."/>
            <person name="Richardson P."/>
        </authorList>
    </citation>
    <scope>NUCLEOTIDE SEQUENCE [LARGE SCALE GENOMIC DNA]</scope>
    <source>
        <strain evidence="5">IMS101</strain>
    </source>
</reference>
<dbReference type="AlphaFoldDB" id="Q10Y16"/>
<keyword evidence="4" id="KW-0949">S-adenosyl-L-methionine</keyword>
<protein>
    <submittedName>
        <fullName evidence="5">Methyltransferase type 12</fullName>
    </submittedName>
</protein>
<dbReference type="CDD" id="cd02440">
    <property type="entry name" value="AdoMet_MTases"/>
    <property type="match status" value="1"/>
</dbReference>
<dbReference type="SUPFAM" id="SSF53335">
    <property type="entry name" value="S-adenosyl-L-methionine-dependent methyltransferases"/>
    <property type="match status" value="1"/>
</dbReference>